<comment type="caution">
    <text evidence="1">The sequence shown here is derived from an EMBL/GenBank/DDBJ whole genome shotgun (WGS) entry which is preliminary data.</text>
</comment>
<keyword evidence="2" id="KW-1185">Reference proteome</keyword>
<reference evidence="1" key="2">
    <citation type="submission" date="2023-06" db="EMBL/GenBank/DDBJ databases">
        <authorList>
            <person name="Ma L."/>
            <person name="Liu K.-W."/>
            <person name="Li Z."/>
            <person name="Hsiao Y.-Y."/>
            <person name="Qi Y."/>
            <person name="Fu T."/>
            <person name="Tang G."/>
            <person name="Zhang D."/>
            <person name="Sun W.-H."/>
            <person name="Liu D.-K."/>
            <person name="Li Y."/>
            <person name="Chen G.-Z."/>
            <person name="Liu X.-D."/>
            <person name="Liao X.-Y."/>
            <person name="Jiang Y.-T."/>
            <person name="Yu X."/>
            <person name="Hao Y."/>
            <person name="Huang J."/>
            <person name="Zhao X.-W."/>
            <person name="Ke S."/>
            <person name="Chen Y.-Y."/>
            <person name="Wu W.-L."/>
            <person name="Hsu J.-L."/>
            <person name="Lin Y.-F."/>
            <person name="Huang M.-D."/>
            <person name="Li C.-Y."/>
            <person name="Huang L."/>
            <person name="Wang Z.-W."/>
            <person name="Zhao X."/>
            <person name="Zhong W.-Y."/>
            <person name="Peng D.-H."/>
            <person name="Ahmad S."/>
            <person name="Lan S."/>
            <person name="Zhang J.-S."/>
            <person name="Tsai W.-C."/>
            <person name="Van De Peer Y."/>
            <person name="Liu Z.-J."/>
        </authorList>
    </citation>
    <scope>NUCLEOTIDE SEQUENCE</scope>
    <source>
        <strain evidence="1">CP</strain>
        <tissue evidence="1">Leaves</tissue>
    </source>
</reference>
<name>A0AAV9CHD6_ACOCL</name>
<dbReference type="EMBL" id="JAUJYO010000019">
    <property type="protein sequence ID" value="KAK1288227.1"/>
    <property type="molecule type" value="Genomic_DNA"/>
</dbReference>
<gene>
    <name evidence="1" type="ORF">QJS10_CPB19g01368</name>
</gene>
<evidence type="ECO:0000313" key="2">
    <source>
        <dbReference type="Proteomes" id="UP001180020"/>
    </source>
</evidence>
<reference evidence="1" key="1">
    <citation type="journal article" date="2023" name="Nat. Commun.">
        <title>Diploid and tetraploid genomes of Acorus and the evolution of monocots.</title>
        <authorList>
            <person name="Ma L."/>
            <person name="Liu K.W."/>
            <person name="Li Z."/>
            <person name="Hsiao Y.Y."/>
            <person name="Qi Y."/>
            <person name="Fu T."/>
            <person name="Tang G.D."/>
            <person name="Zhang D."/>
            <person name="Sun W.H."/>
            <person name="Liu D.K."/>
            <person name="Li Y."/>
            <person name="Chen G.Z."/>
            <person name="Liu X.D."/>
            <person name="Liao X.Y."/>
            <person name="Jiang Y.T."/>
            <person name="Yu X."/>
            <person name="Hao Y."/>
            <person name="Huang J."/>
            <person name="Zhao X.W."/>
            <person name="Ke S."/>
            <person name="Chen Y.Y."/>
            <person name="Wu W.L."/>
            <person name="Hsu J.L."/>
            <person name="Lin Y.F."/>
            <person name="Huang M.D."/>
            <person name="Li C.Y."/>
            <person name="Huang L."/>
            <person name="Wang Z.W."/>
            <person name="Zhao X."/>
            <person name="Zhong W.Y."/>
            <person name="Peng D.H."/>
            <person name="Ahmad S."/>
            <person name="Lan S."/>
            <person name="Zhang J.S."/>
            <person name="Tsai W.C."/>
            <person name="Van de Peer Y."/>
            <person name="Liu Z.J."/>
        </authorList>
    </citation>
    <scope>NUCLEOTIDE SEQUENCE</scope>
    <source>
        <strain evidence="1">CP</strain>
    </source>
</reference>
<evidence type="ECO:0000313" key="1">
    <source>
        <dbReference type="EMBL" id="KAK1288227.1"/>
    </source>
</evidence>
<accession>A0AAV9CHD6</accession>
<dbReference type="Proteomes" id="UP001180020">
    <property type="component" value="Unassembled WGS sequence"/>
</dbReference>
<organism evidence="1 2">
    <name type="scientific">Acorus calamus</name>
    <name type="common">Sweet flag</name>
    <dbReference type="NCBI Taxonomy" id="4465"/>
    <lineage>
        <taxon>Eukaryota</taxon>
        <taxon>Viridiplantae</taxon>
        <taxon>Streptophyta</taxon>
        <taxon>Embryophyta</taxon>
        <taxon>Tracheophyta</taxon>
        <taxon>Spermatophyta</taxon>
        <taxon>Magnoliopsida</taxon>
        <taxon>Liliopsida</taxon>
        <taxon>Acoraceae</taxon>
        <taxon>Acorus</taxon>
    </lineage>
</organism>
<protein>
    <submittedName>
        <fullName evidence="1">Uncharacterized protein</fullName>
    </submittedName>
</protein>
<dbReference type="AlphaFoldDB" id="A0AAV9CHD6"/>
<proteinExistence type="predicted"/>
<sequence length="99" mass="10954">MFVHSGSGVFEDQTSVSWRDLLSVAKLRGVIGTNDFQDWCPMRPQEISSCNGHDNRNPSKSRYPSKYNHMKAAAATILKSLGDDPLCKELVGTQLLNVS</sequence>